<dbReference type="EMBL" id="CP002101">
    <property type="protein sequence ID" value="AEH60323.1"/>
    <property type="molecule type" value="Genomic_DNA"/>
</dbReference>
<evidence type="ECO:0000256" key="2">
    <source>
        <dbReference type="ARBA" id="ARBA00023239"/>
    </source>
</evidence>
<dbReference type="AlphaFoldDB" id="F7XPQ3"/>
<keyword evidence="2 4" id="KW-0456">Lyase</keyword>
<dbReference type="KEGG" id="mzh:Mzhil_0448"/>
<proteinExistence type="inferred from homology"/>
<dbReference type="PANTHER" id="PTHR43351:SF2">
    <property type="entry name" value="L(+)-TARTRATE DEHYDRATASE SUBUNIT BETA-RELATED"/>
    <property type="match status" value="1"/>
</dbReference>
<feature type="domain" description="Fe-S hydro-lyase tartrate dehydratase beta-type catalytic" evidence="3">
    <location>
        <begin position="4"/>
        <end position="179"/>
    </location>
</feature>
<dbReference type="GO" id="GO:0004333">
    <property type="term" value="F:fumarate hydratase activity"/>
    <property type="evidence" value="ECO:0007669"/>
    <property type="project" value="UniProtKB-EC"/>
</dbReference>
<dbReference type="OrthoDB" id="34134at2157"/>
<accession>F7XPQ3</accession>
<dbReference type="EC" id="4.2.1.2" evidence="4"/>
<name>F7XPQ3_METZD</name>
<dbReference type="STRING" id="679901.Mzhil_0448"/>
<gene>
    <name evidence="4" type="ordered locus">Mzhil_0448</name>
</gene>
<keyword evidence="5" id="KW-1185">Reference proteome</keyword>
<dbReference type="Proteomes" id="UP000006622">
    <property type="component" value="Chromosome"/>
</dbReference>
<sequence>MQYNLNLPLQADDIKKLRTGDVVYISGRILTARDEAHARILEFDQRGEELPFGLDGGAIYHCGPLLEYRNNEWHVVAAGPTTSNRMSGMTPEIVEKHDVHVLIGKGGMKGLAETFRDCCCVYLAYTGGCAALASQSIKKVASVYWHDLGMAEAVWEFQVEEFGPLIVGIDPEGNDLFEKVNENAKLHLYEKGKCTPGNDCKDN</sequence>
<dbReference type="HOGENOM" id="CLU_098588_0_0_2"/>
<dbReference type="InterPro" id="IPR036660">
    <property type="entry name" value="Fe-S_hydroAse_TtdB_cat_sf"/>
</dbReference>
<dbReference type="NCBIfam" id="NF004708">
    <property type="entry name" value="PRK06043.1"/>
    <property type="match status" value="1"/>
</dbReference>
<evidence type="ECO:0000313" key="4">
    <source>
        <dbReference type="EMBL" id="AEH60323.1"/>
    </source>
</evidence>
<protein>
    <submittedName>
        <fullName evidence="4">Hydro-lyase, Fe-S type, tartrate/fumarate subfamily, beta subunit</fullName>
        <ecNumber evidence="4">4.2.1.2</ecNumber>
    </submittedName>
</protein>
<dbReference type="PANTHER" id="PTHR43351">
    <property type="entry name" value="L(+)-TARTRATE DEHYDRATASE SUBUNIT BETA"/>
    <property type="match status" value="1"/>
</dbReference>
<evidence type="ECO:0000256" key="1">
    <source>
        <dbReference type="ARBA" id="ARBA00008876"/>
    </source>
</evidence>
<dbReference type="InterPro" id="IPR004647">
    <property type="entry name" value="Fe-S_hydro-lyase_TtdB-typ_cat"/>
</dbReference>
<dbReference type="NCBIfam" id="TIGR00723">
    <property type="entry name" value="ttdB_fumA_fumB"/>
    <property type="match status" value="1"/>
</dbReference>
<evidence type="ECO:0000259" key="3">
    <source>
        <dbReference type="Pfam" id="PF05683"/>
    </source>
</evidence>
<organism evidence="4 5">
    <name type="scientific">Methanosalsum zhilinae (strain DSM 4017 / NBRC 107636 / OCM 62 / WeN5)</name>
    <name type="common">Methanohalophilus zhilinae</name>
    <dbReference type="NCBI Taxonomy" id="679901"/>
    <lineage>
        <taxon>Archaea</taxon>
        <taxon>Methanobacteriati</taxon>
        <taxon>Methanobacteriota</taxon>
        <taxon>Stenosarchaea group</taxon>
        <taxon>Methanomicrobia</taxon>
        <taxon>Methanosarcinales</taxon>
        <taxon>Methanosarcinaceae</taxon>
        <taxon>Methanosalsum</taxon>
    </lineage>
</organism>
<evidence type="ECO:0000313" key="5">
    <source>
        <dbReference type="Proteomes" id="UP000006622"/>
    </source>
</evidence>
<dbReference type="SUPFAM" id="SSF117457">
    <property type="entry name" value="FumA C-terminal domain-like"/>
    <property type="match status" value="1"/>
</dbReference>
<dbReference type="Pfam" id="PF05683">
    <property type="entry name" value="Fumerase_C"/>
    <property type="match status" value="1"/>
</dbReference>
<dbReference type="Gene3D" id="3.20.130.10">
    <property type="entry name" value="Fe-S hydro-lyase, tartrate dehydratase beta-type, catalytic domain"/>
    <property type="match status" value="1"/>
</dbReference>
<comment type="similarity">
    <text evidence="1">Belongs to the class-I fumarase family.</text>
</comment>
<dbReference type="GeneID" id="10822055"/>
<dbReference type="RefSeq" id="WP_013897762.1">
    <property type="nucleotide sequence ID" value="NC_015676.1"/>
</dbReference>
<reference evidence="4 5" key="1">
    <citation type="submission" date="2010-07" db="EMBL/GenBank/DDBJ databases">
        <title>The complete genome of Methanosalsum zhilinae DSM 4017.</title>
        <authorList>
            <consortium name="US DOE Joint Genome Institute (JGI-PGF)"/>
            <person name="Lucas S."/>
            <person name="Copeland A."/>
            <person name="Lapidus A."/>
            <person name="Glavina del Rio T."/>
            <person name="Dalin E."/>
            <person name="Tice H."/>
            <person name="Bruce D."/>
            <person name="Goodwin L."/>
            <person name="Pitluck S."/>
            <person name="Kyrpides N."/>
            <person name="Mavromatis K."/>
            <person name="Ovchinnikova G."/>
            <person name="Daligault H."/>
            <person name="Detter J.C."/>
            <person name="Han C."/>
            <person name="Tapia R."/>
            <person name="Larimer F."/>
            <person name="Land M."/>
            <person name="Hauser L."/>
            <person name="Markowitz V."/>
            <person name="Cheng J.-F."/>
            <person name="Hugenholtz P."/>
            <person name="Woyke T."/>
            <person name="Wu D."/>
            <person name="Spring S."/>
            <person name="Schueler E."/>
            <person name="Brambilla E."/>
            <person name="Klenk H.-P."/>
            <person name="Eisen J.A."/>
        </authorList>
    </citation>
    <scope>NUCLEOTIDE SEQUENCE [LARGE SCALE GENOMIC DNA]</scope>
    <source>
        <strain evidence="5">DSM 4017 / NBRC 107636 / OCM 62 / WeN5</strain>
    </source>
</reference>